<feature type="region of interest" description="Disordered" evidence="1">
    <location>
        <begin position="1"/>
        <end position="20"/>
    </location>
</feature>
<proteinExistence type="predicted"/>
<organism evidence="2 3">
    <name type="scientific">Pleurodeles waltl</name>
    <name type="common">Iberian ribbed newt</name>
    <dbReference type="NCBI Taxonomy" id="8319"/>
    <lineage>
        <taxon>Eukaryota</taxon>
        <taxon>Metazoa</taxon>
        <taxon>Chordata</taxon>
        <taxon>Craniata</taxon>
        <taxon>Vertebrata</taxon>
        <taxon>Euteleostomi</taxon>
        <taxon>Amphibia</taxon>
        <taxon>Batrachia</taxon>
        <taxon>Caudata</taxon>
        <taxon>Salamandroidea</taxon>
        <taxon>Salamandridae</taxon>
        <taxon>Pleurodelinae</taxon>
        <taxon>Pleurodeles</taxon>
    </lineage>
</organism>
<dbReference type="AlphaFoldDB" id="A0AAV7N008"/>
<gene>
    <name evidence="2" type="ORF">NDU88_006720</name>
</gene>
<evidence type="ECO:0000313" key="3">
    <source>
        <dbReference type="Proteomes" id="UP001066276"/>
    </source>
</evidence>
<evidence type="ECO:0000313" key="2">
    <source>
        <dbReference type="EMBL" id="KAJ1109358.1"/>
    </source>
</evidence>
<comment type="caution">
    <text evidence="2">The sequence shown here is derived from an EMBL/GenBank/DDBJ whole genome shotgun (WGS) entry which is preliminary data.</text>
</comment>
<accession>A0AAV7N008</accession>
<reference evidence="2" key="1">
    <citation type="journal article" date="2022" name="bioRxiv">
        <title>Sequencing and chromosome-scale assembly of the giantPleurodeles waltlgenome.</title>
        <authorList>
            <person name="Brown T."/>
            <person name="Elewa A."/>
            <person name="Iarovenko S."/>
            <person name="Subramanian E."/>
            <person name="Araus A.J."/>
            <person name="Petzold A."/>
            <person name="Susuki M."/>
            <person name="Suzuki K.-i.T."/>
            <person name="Hayashi T."/>
            <person name="Toyoda A."/>
            <person name="Oliveira C."/>
            <person name="Osipova E."/>
            <person name="Leigh N.D."/>
            <person name="Simon A."/>
            <person name="Yun M.H."/>
        </authorList>
    </citation>
    <scope>NUCLEOTIDE SEQUENCE</scope>
    <source>
        <strain evidence="2">20211129_DDA</strain>
        <tissue evidence="2">Liver</tissue>
    </source>
</reference>
<evidence type="ECO:0000256" key="1">
    <source>
        <dbReference type="SAM" id="MobiDB-lite"/>
    </source>
</evidence>
<protein>
    <submittedName>
        <fullName evidence="2">Uncharacterized protein</fullName>
    </submittedName>
</protein>
<dbReference type="Proteomes" id="UP001066276">
    <property type="component" value="Chromosome 9"/>
</dbReference>
<keyword evidence="3" id="KW-1185">Reference proteome</keyword>
<dbReference type="EMBL" id="JANPWB010000013">
    <property type="protein sequence ID" value="KAJ1109358.1"/>
    <property type="molecule type" value="Genomic_DNA"/>
</dbReference>
<name>A0AAV7N008_PLEWA</name>
<sequence>MVKREAKGSPSMGPVQLKHPRLLKPSKAFNNCVSNEIDNLIEEVESMINRKESKLPQKRLKPGSLIPFLSTRHLPKWSFPSNEDPPLVSRPQPDGTVPKPPELTAIQLDSDDITPAIVYNIPCSNRFLPLDPSSDPGSLHLNSRPPDHLSPAVASQKELISLVLGLQEEVKDLKQALSEVLSILRANSPIGALETAITRVRPSATTSSS</sequence>